<dbReference type="AlphaFoldDB" id="A0A1U9KE62"/>
<dbReference type="PIRSF" id="PIRSF006615">
    <property type="entry name" value="Zn_crbxpep_Taq"/>
    <property type="match status" value="1"/>
</dbReference>
<sequence length="496" mass="54593">MNAYDRLHRLFGRLSALEDAGGLLSWDRDTMMPEGASGRRATVMATLGGLQHEMLTAPEVGDWLGAASADDDFWKQANLNEMKRIHARAMAVPGDLVEALSKAGSDAEMVWRKARAENDFASLLPCLQTVLDLTRESATAIGDALHVSPYDALLDGFDPGMTQEAITPIFETLARDLPPLLQAVLERQGSAGEGRPVGTAPFPVSDQEKLGISMMRQVGFDMRRGRLDVSAHPFCGGATDDVRITTRYETDDFLPAFLGVMHETGHALYEQGLPAEWQGQPVGRARGMTLHESQSLLMEMQVTRSRPFATFAAPVMASAFGGQGSWDADDLYRRMTRVRPGFIRVDADEVTYPAHIIVRYELEVAMIEGRLALKDLPEAFNARIKDMLGLDVPDDRRGCLQDIHWPLGLWGYFPCYALGALTAAQLFATARMASPDIGNEIRRGEFGHLLGWLRSSVHERGSNASTQDIIIAATGKPLGAEEYLRHVRHRYLDGEG</sequence>
<accession>A0A1U9KE62</accession>
<keyword evidence="1 2" id="KW-0479">Metal-binding</keyword>
<evidence type="ECO:0000256" key="3">
    <source>
        <dbReference type="PIRSR" id="PIRSR006615-2"/>
    </source>
</evidence>
<gene>
    <name evidence="4" type="ORF">A0U92_03890</name>
</gene>
<dbReference type="Pfam" id="PF02074">
    <property type="entry name" value="Peptidase_M32"/>
    <property type="match status" value="1"/>
</dbReference>
<dbReference type="PANTHER" id="PTHR34217">
    <property type="entry name" value="METAL-DEPENDENT CARBOXYPEPTIDASE"/>
    <property type="match status" value="1"/>
</dbReference>
<keyword evidence="2" id="KW-0862">Zinc</keyword>
<protein>
    <recommendedName>
        <fullName evidence="1">Metal-dependent carboxypeptidase</fullName>
        <ecNumber evidence="1">3.4.17.19</ecNumber>
    </recommendedName>
</protein>
<dbReference type="Proteomes" id="UP000188937">
    <property type="component" value="Chromosome"/>
</dbReference>
<comment type="function">
    <text evidence="1">Broad specificity carboxypetidase that releases amino acids sequentially from the C-terminus, including neutral, aromatic, polar and basic residues.</text>
</comment>
<proteinExistence type="inferred from homology"/>
<name>A0A1U9KE62_ACEAC</name>
<dbReference type="EC" id="3.4.17.19" evidence="1"/>
<organism evidence="4 5">
    <name type="scientific">Acetobacter aceti</name>
    <dbReference type="NCBI Taxonomy" id="435"/>
    <lineage>
        <taxon>Bacteria</taxon>
        <taxon>Pseudomonadati</taxon>
        <taxon>Pseudomonadota</taxon>
        <taxon>Alphaproteobacteria</taxon>
        <taxon>Acetobacterales</taxon>
        <taxon>Acetobacteraceae</taxon>
        <taxon>Acetobacter</taxon>
        <taxon>Acetobacter subgen. Acetobacter</taxon>
    </lineage>
</organism>
<evidence type="ECO:0000256" key="1">
    <source>
        <dbReference type="PIRNR" id="PIRNR006615"/>
    </source>
</evidence>
<keyword evidence="1" id="KW-0378">Hydrolase</keyword>
<dbReference type="RefSeq" id="WP_077812086.1">
    <property type="nucleotide sequence ID" value="NZ_CP014692.1"/>
</dbReference>
<dbReference type="eggNOG" id="COG2317">
    <property type="taxonomic scope" value="Bacteria"/>
</dbReference>
<dbReference type="PANTHER" id="PTHR34217:SF1">
    <property type="entry name" value="CARBOXYPEPTIDASE 1"/>
    <property type="match status" value="1"/>
</dbReference>
<dbReference type="OrthoDB" id="9772308at2"/>
<dbReference type="PROSITE" id="PS52034">
    <property type="entry name" value="PEPTIDASE_M32"/>
    <property type="match status" value="1"/>
</dbReference>
<comment type="cofactor">
    <cofactor evidence="2">
        <name>Zn(2+)</name>
        <dbReference type="ChEBI" id="CHEBI:29105"/>
    </cofactor>
    <text evidence="2">Binds 1 zinc ion per subunit.</text>
</comment>
<feature type="binding site" evidence="2">
    <location>
        <position position="262"/>
    </location>
    <ligand>
        <name>Zn(2+)</name>
        <dbReference type="ChEBI" id="CHEBI:29105"/>
        <note>catalytic</note>
    </ligand>
</feature>
<dbReference type="GO" id="GO:0046872">
    <property type="term" value="F:metal ion binding"/>
    <property type="evidence" value="ECO:0007669"/>
    <property type="project" value="UniProtKB-KW"/>
</dbReference>
<dbReference type="Gene3D" id="1.10.1370.30">
    <property type="match status" value="1"/>
</dbReference>
<comment type="similarity">
    <text evidence="1">Belongs to the peptidase M32 family.</text>
</comment>
<dbReference type="GO" id="GO:0006508">
    <property type="term" value="P:proteolysis"/>
    <property type="evidence" value="ECO:0007669"/>
    <property type="project" value="UniProtKB-UniRule"/>
</dbReference>
<keyword evidence="5" id="KW-1185">Reference proteome</keyword>
<dbReference type="KEGG" id="aace:A0U92_03890"/>
<keyword evidence="1" id="KW-0121">Carboxypeptidase</keyword>
<dbReference type="GO" id="GO:0004181">
    <property type="term" value="F:metallocarboxypeptidase activity"/>
    <property type="evidence" value="ECO:0007669"/>
    <property type="project" value="UniProtKB-UniRule"/>
</dbReference>
<dbReference type="InterPro" id="IPR001333">
    <property type="entry name" value="Peptidase_M32_Taq"/>
</dbReference>
<dbReference type="PRINTS" id="PR00998">
    <property type="entry name" value="CRBOXYPTASET"/>
</dbReference>
<reference evidence="4 5" key="1">
    <citation type="submission" date="2016-03" db="EMBL/GenBank/DDBJ databases">
        <title>Acetic acid bacteria sequencing.</title>
        <authorList>
            <person name="Brandt J."/>
            <person name="Jakob F."/>
            <person name="Vogel R.F."/>
        </authorList>
    </citation>
    <scope>NUCLEOTIDE SEQUENCE [LARGE SCALE GENOMIC DNA]</scope>
    <source>
        <strain evidence="4 5">TMW2.1153</strain>
    </source>
</reference>
<feature type="active site" description="Proton donor/acceptor" evidence="3">
    <location>
        <position position="263"/>
    </location>
</feature>
<evidence type="ECO:0000256" key="2">
    <source>
        <dbReference type="PIRSR" id="PIRSR006615-1"/>
    </source>
</evidence>
<keyword evidence="1" id="KW-0482">Metalloprotease</keyword>
<feature type="binding site" evidence="2">
    <location>
        <position position="292"/>
    </location>
    <ligand>
        <name>Zn(2+)</name>
        <dbReference type="ChEBI" id="CHEBI:29105"/>
        <note>catalytic</note>
    </ligand>
</feature>
<dbReference type="SUPFAM" id="SSF55486">
    <property type="entry name" value="Metalloproteases ('zincins'), catalytic domain"/>
    <property type="match status" value="1"/>
</dbReference>
<evidence type="ECO:0000313" key="5">
    <source>
        <dbReference type="Proteomes" id="UP000188937"/>
    </source>
</evidence>
<comment type="catalytic activity">
    <reaction evidence="1">
        <text>Release of a C-terminal amino acid with broad specificity, except for -Pro.</text>
        <dbReference type="EC" id="3.4.17.19"/>
    </reaction>
</comment>
<dbReference type="EMBL" id="CP014692">
    <property type="protein sequence ID" value="AQS84048.1"/>
    <property type="molecule type" value="Genomic_DNA"/>
</dbReference>
<keyword evidence="1" id="KW-0645">Protease</keyword>
<evidence type="ECO:0000313" key="4">
    <source>
        <dbReference type="EMBL" id="AQS84048.1"/>
    </source>
</evidence>
<feature type="binding site" evidence="2">
    <location>
        <position position="266"/>
    </location>
    <ligand>
        <name>Zn(2+)</name>
        <dbReference type="ChEBI" id="CHEBI:29105"/>
        <note>catalytic</note>
    </ligand>
</feature>
<dbReference type="CDD" id="cd06460">
    <property type="entry name" value="M32_Taq"/>
    <property type="match status" value="1"/>
</dbReference>